<sequence>MPGPWWQSLRARLEPAPIADPLWRRAIAGCPLARRLDQARQQQLRQLSALFLARKRFHALAGAVLDDYWRLLIAMQACLPALQQGAASLRGWREVLIYPGEFKVRRSHHDDRTGVVTEGDEIRIGEAWEHGPLVLSLADVQLDLEQPWDGYNVVVHEMAHKLDMLDGPPDGVPPLVDIPRRRWIQQFQQAYDRLAALPERGYDSPIDHYATESAAEYFAVVSELHYSQPALLREAEPGVAELLEMFYGRSPAEGCEPAGFCRAR</sequence>
<dbReference type="GO" id="GO:0008237">
    <property type="term" value="F:metallopeptidase activity"/>
    <property type="evidence" value="ECO:0007669"/>
    <property type="project" value="InterPro"/>
</dbReference>
<dbReference type="Gene3D" id="1.10.472.150">
    <property type="entry name" value="Glucose-regulated metallo-peptidase M90, N-terminal domain"/>
    <property type="match status" value="1"/>
</dbReference>
<proteinExistence type="predicted"/>
<organism evidence="1 2">
    <name type="scientific">Rhodanobacter denitrificans</name>
    <dbReference type="NCBI Taxonomy" id="666685"/>
    <lineage>
        <taxon>Bacteria</taxon>
        <taxon>Pseudomonadati</taxon>
        <taxon>Pseudomonadota</taxon>
        <taxon>Gammaproteobacteria</taxon>
        <taxon>Lysobacterales</taxon>
        <taxon>Rhodanobacteraceae</taxon>
        <taxon>Rhodanobacter</taxon>
    </lineage>
</organism>
<dbReference type="PANTHER" id="PTHR30164:SF2">
    <property type="entry name" value="PROTEIN MTFA"/>
    <property type="match status" value="1"/>
</dbReference>
<reference evidence="1 2" key="1">
    <citation type="submission" date="2018-05" db="EMBL/GenBank/DDBJ databases">
        <title>Draft genome sequence of Rhodanobacter denitrificans Yn1 isolated from gold copper mine.</title>
        <authorList>
            <person name="Yang N."/>
            <person name="Mazhar H.S."/>
            <person name="Rensing C."/>
        </authorList>
    </citation>
    <scope>NUCLEOTIDE SEQUENCE [LARGE SCALE GENOMIC DNA]</scope>
    <source>
        <strain evidence="1 2">Yn1</strain>
    </source>
</reference>
<evidence type="ECO:0008006" key="3">
    <source>
        <dbReference type="Google" id="ProtNLM"/>
    </source>
</evidence>
<dbReference type="SUPFAM" id="SSF55486">
    <property type="entry name" value="Metalloproteases ('zincins'), catalytic domain"/>
    <property type="match status" value="1"/>
</dbReference>
<dbReference type="RefSeq" id="WP_114345001.1">
    <property type="nucleotide sequence ID" value="NZ_QFWQ01000009.1"/>
</dbReference>
<dbReference type="CDD" id="cd20169">
    <property type="entry name" value="Peptidase_M90_mtfA"/>
    <property type="match status" value="1"/>
</dbReference>
<dbReference type="EMBL" id="QFWQ01000009">
    <property type="protein sequence ID" value="RCS28896.1"/>
    <property type="molecule type" value="Genomic_DNA"/>
</dbReference>
<dbReference type="Gene3D" id="3.40.390.10">
    <property type="entry name" value="Collagenase (Catalytic Domain)"/>
    <property type="match status" value="1"/>
</dbReference>
<dbReference type="GO" id="GO:0004177">
    <property type="term" value="F:aminopeptidase activity"/>
    <property type="evidence" value="ECO:0007669"/>
    <property type="project" value="TreeGrafter"/>
</dbReference>
<accession>A0A368KCR7</accession>
<gene>
    <name evidence="1" type="ORF">DEO45_14455</name>
</gene>
<dbReference type="Proteomes" id="UP000252387">
    <property type="component" value="Unassembled WGS sequence"/>
</dbReference>
<evidence type="ECO:0000313" key="2">
    <source>
        <dbReference type="Proteomes" id="UP000252387"/>
    </source>
</evidence>
<dbReference type="AlphaFoldDB" id="A0A368KCR7"/>
<dbReference type="OrthoDB" id="9786424at2"/>
<keyword evidence="2" id="KW-1185">Reference proteome</keyword>
<name>A0A368KCR7_9GAMM</name>
<dbReference type="InterPro" id="IPR024079">
    <property type="entry name" value="MetalloPept_cat_dom_sf"/>
</dbReference>
<dbReference type="PANTHER" id="PTHR30164">
    <property type="entry name" value="MTFA PEPTIDASE"/>
    <property type="match status" value="1"/>
</dbReference>
<dbReference type="Pfam" id="PF06167">
    <property type="entry name" value="Peptidase_M90"/>
    <property type="match status" value="1"/>
</dbReference>
<dbReference type="GO" id="GO:0005829">
    <property type="term" value="C:cytosol"/>
    <property type="evidence" value="ECO:0007669"/>
    <property type="project" value="TreeGrafter"/>
</dbReference>
<protein>
    <recommendedName>
        <fullName evidence="3">Zinc-dependent peptidase</fullName>
    </recommendedName>
</protein>
<dbReference type="InterPro" id="IPR010384">
    <property type="entry name" value="MtfA_fam"/>
</dbReference>
<dbReference type="InterPro" id="IPR042252">
    <property type="entry name" value="MtfA_N"/>
</dbReference>
<evidence type="ECO:0000313" key="1">
    <source>
        <dbReference type="EMBL" id="RCS28896.1"/>
    </source>
</evidence>
<comment type="caution">
    <text evidence="1">The sequence shown here is derived from an EMBL/GenBank/DDBJ whole genome shotgun (WGS) entry which is preliminary data.</text>
</comment>